<feature type="transmembrane region" description="Helical" evidence="1">
    <location>
        <begin position="106"/>
        <end position="125"/>
    </location>
</feature>
<dbReference type="AlphaFoldDB" id="A0A7C9QSP1"/>
<feature type="transmembrane region" description="Helical" evidence="1">
    <location>
        <begin position="326"/>
        <end position="343"/>
    </location>
</feature>
<dbReference type="EMBL" id="JAAIYP010000032">
    <property type="protein sequence ID" value="NFV79605.1"/>
    <property type="molecule type" value="Genomic_DNA"/>
</dbReference>
<evidence type="ECO:0000256" key="1">
    <source>
        <dbReference type="SAM" id="Phobius"/>
    </source>
</evidence>
<comment type="caution">
    <text evidence="2">The sequence shown here is derived from an EMBL/GenBank/DDBJ whole genome shotgun (WGS) entry which is preliminary data.</text>
</comment>
<feature type="transmembrane region" description="Helical" evidence="1">
    <location>
        <begin position="80"/>
        <end position="100"/>
    </location>
</feature>
<feature type="transmembrane region" description="Helical" evidence="1">
    <location>
        <begin position="232"/>
        <end position="251"/>
    </location>
</feature>
<feature type="transmembrane region" description="Helical" evidence="1">
    <location>
        <begin position="295"/>
        <end position="314"/>
    </location>
</feature>
<dbReference type="Proteomes" id="UP000480684">
    <property type="component" value="Unassembled WGS sequence"/>
</dbReference>
<feature type="transmembrane region" description="Helical" evidence="1">
    <location>
        <begin position="137"/>
        <end position="159"/>
    </location>
</feature>
<accession>A0A7C9QSP1</accession>
<protein>
    <submittedName>
        <fullName evidence="2">NnrS family protein</fullName>
    </submittedName>
</protein>
<sequence>MARPVVLAYGFRTFFLLAPAWGVLALTLWTLMLGGRMAGPALPAAQWHSHEMLFGFVMATAGGFFLTAITHWCNRPPLAGARLAGLAGLWLAGRVAIWFWGALPPVTVAVIDLAYPVAFALFASTELLRHGQKRDRILPVIFAVFIVANLMFHAEWLGWLEGGAAMGGRLFLAAVALKIGEVAGRIIPTFTETWAEKHGLNPALVRRVPWLNHATQTAVAAFVPLYTLWPEGWATAGVAMVAAVLTAWRLWGWQGWRTWCDPLLAVLHLGYWWIAIGLALVALQAMAPSPLPSALLHGLAAGAIGTWALALMSRASLGHTGRPPKVAWWMVPAYGAVVAGSVVRLSEPWVAATAVPAVLAAAAGLWSLGYLVFLAGYGRWLVSPRVDGKPG</sequence>
<dbReference type="InterPro" id="IPR010266">
    <property type="entry name" value="NnrS"/>
</dbReference>
<evidence type="ECO:0000313" key="3">
    <source>
        <dbReference type="Proteomes" id="UP000480684"/>
    </source>
</evidence>
<keyword evidence="3" id="KW-1185">Reference proteome</keyword>
<proteinExistence type="predicted"/>
<feature type="transmembrane region" description="Helical" evidence="1">
    <location>
        <begin position="53"/>
        <end position="73"/>
    </location>
</feature>
<evidence type="ECO:0000313" key="2">
    <source>
        <dbReference type="EMBL" id="NFV79605.1"/>
    </source>
</evidence>
<name>A0A7C9QSP1_9PROT</name>
<dbReference type="RefSeq" id="WP_163676292.1">
    <property type="nucleotide sequence ID" value="NZ_JAAIYP010000032.1"/>
</dbReference>
<keyword evidence="1" id="KW-0812">Transmembrane</keyword>
<dbReference type="Pfam" id="PF05940">
    <property type="entry name" value="NnrS"/>
    <property type="match status" value="1"/>
</dbReference>
<organism evidence="2 3">
    <name type="scientific">Magnetospirillum aberrantis SpK</name>
    <dbReference type="NCBI Taxonomy" id="908842"/>
    <lineage>
        <taxon>Bacteria</taxon>
        <taxon>Pseudomonadati</taxon>
        <taxon>Pseudomonadota</taxon>
        <taxon>Alphaproteobacteria</taxon>
        <taxon>Rhodospirillales</taxon>
        <taxon>Rhodospirillaceae</taxon>
        <taxon>Magnetospirillum</taxon>
    </lineage>
</organism>
<gene>
    <name evidence="2" type="ORF">G4223_05730</name>
</gene>
<reference evidence="2 3" key="1">
    <citation type="submission" date="2020-02" db="EMBL/GenBank/DDBJ databases">
        <authorList>
            <person name="Dziuba M."/>
            <person name="Kuznetsov B."/>
            <person name="Mardanov A."/>
            <person name="Ravin N."/>
            <person name="Grouzdev D."/>
        </authorList>
    </citation>
    <scope>NUCLEOTIDE SEQUENCE [LARGE SCALE GENOMIC DNA]</scope>
    <source>
        <strain evidence="2 3">SpK</strain>
    </source>
</reference>
<keyword evidence="1" id="KW-1133">Transmembrane helix</keyword>
<keyword evidence="1" id="KW-0472">Membrane</keyword>
<feature type="transmembrane region" description="Helical" evidence="1">
    <location>
        <begin position="263"/>
        <end position="283"/>
    </location>
</feature>
<feature type="transmembrane region" description="Helical" evidence="1">
    <location>
        <begin position="349"/>
        <end position="375"/>
    </location>
</feature>